<comment type="caution">
    <text evidence="2">The sequence shown here is derived from an EMBL/GenBank/DDBJ whole genome shotgun (WGS) entry which is preliminary data.</text>
</comment>
<dbReference type="EMBL" id="SRRM01000002">
    <property type="protein sequence ID" value="TKY91058.1"/>
    <property type="molecule type" value="Genomic_DNA"/>
</dbReference>
<feature type="chain" id="PRO_5020798201" description="Glycosyl hydrolase family 32 N-terminal domain-containing protein" evidence="1">
    <location>
        <begin position="22"/>
        <end position="340"/>
    </location>
</feature>
<dbReference type="Proteomes" id="UP000306050">
    <property type="component" value="Chromosome SGRAM_1"/>
</dbReference>
<dbReference type="InterPro" id="IPR023296">
    <property type="entry name" value="Glyco_hydro_beta-prop_sf"/>
</dbReference>
<dbReference type="Gene3D" id="2.115.10.20">
    <property type="entry name" value="Glycosyl hydrolase domain, family 43"/>
    <property type="match status" value="1"/>
</dbReference>
<dbReference type="SUPFAM" id="SSF75005">
    <property type="entry name" value="Arabinanase/levansucrase/invertase"/>
    <property type="match status" value="1"/>
</dbReference>
<evidence type="ECO:0000256" key="1">
    <source>
        <dbReference type="SAM" id="SignalP"/>
    </source>
</evidence>
<dbReference type="GeneID" id="40723952"/>
<feature type="signal peptide" evidence="1">
    <location>
        <begin position="1"/>
        <end position="21"/>
    </location>
</feature>
<organism evidence="2 3">
    <name type="scientific">Sporisorium graminicola</name>
    <dbReference type="NCBI Taxonomy" id="280036"/>
    <lineage>
        <taxon>Eukaryota</taxon>
        <taxon>Fungi</taxon>
        <taxon>Dikarya</taxon>
        <taxon>Basidiomycota</taxon>
        <taxon>Ustilaginomycotina</taxon>
        <taxon>Ustilaginomycetes</taxon>
        <taxon>Ustilaginales</taxon>
        <taxon>Ustilaginaceae</taxon>
        <taxon>Sporisorium</taxon>
    </lineage>
</organism>
<name>A0A4U7L4Y8_9BASI</name>
<evidence type="ECO:0000313" key="2">
    <source>
        <dbReference type="EMBL" id="TKY91058.1"/>
    </source>
</evidence>
<dbReference type="KEGG" id="sgra:EX895_001057"/>
<dbReference type="CDD" id="cd08983">
    <property type="entry name" value="GH43_Bt3655-like"/>
    <property type="match status" value="1"/>
</dbReference>
<gene>
    <name evidence="2" type="ORF">EX895_001057</name>
</gene>
<dbReference type="InterPro" id="IPR050727">
    <property type="entry name" value="GH43_arabinanases"/>
</dbReference>
<evidence type="ECO:0000313" key="3">
    <source>
        <dbReference type="Proteomes" id="UP000306050"/>
    </source>
</evidence>
<dbReference type="RefSeq" id="XP_029743043.1">
    <property type="nucleotide sequence ID" value="XM_029881657.1"/>
</dbReference>
<reference evidence="2 3" key="1">
    <citation type="submission" date="2019-05" db="EMBL/GenBank/DDBJ databases">
        <title>Sporisorium graminicola CBS 10092 draft sequencing and annotation.</title>
        <authorList>
            <person name="Solano-Gonzalez S."/>
            <person name="Caddick M.X."/>
            <person name="Darby A."/>
        </authorList>
    </citation>
    <scope>NUCLEOTIDE SEQUENCE [LARGE SCALE GENOMIC DNA]</scope>
    <source>
        <strain evidence="2 3">CBS 10092</strain>
    </source>
</reference>
<proteinExistence type="predicted"/>
<accession>A0A4U7L4Y8</accession>
<evidence type="ECO:0008006" key="4">
    <source>
        <dbReference type="Google" id="ProtNLM"/>
    </source>
</evidence>
<keyword evidence="3" id="KW-1185">Reference proteome</keyword>
<dbReference type="PANTHER" id="PTHR43301">
    <property type="entry name" value="ARABINAN ENDO-1,5-ALPHA-L-ARABINOSIDASE"/>
    <property type="match status" value="1"/>
</dbReference>
<dbReference type="AlphaFoldDB" id="A0A4U7L4Y8"/>
<dbReference type="PANTHER" id="PTHR43301:SF3">
    <property type="entry name" value="ARABINAN ENDO-1,5-ALPHA-L-ARABINOSIDASE A-RELATED"/>
    <property type="match status" value="1"/>
</dbReference>
<sequence length="340" mass="36649">MRPSFSSLVTAAIAVAGTTLALPASDSTLTAVQRAADADIPAGFLSATFLGDVPHVFLHYSRADAPVTFSAVSGSKGELVPTLGTGGARDPYIFHNQVNGKYYILATDLDIGKTNWGDAQSHGSRSIHVWESDDGINWSAERLVELMDTTAGYVWAPSATWDPAANAYAVFWASQTYESSDPDHTGPATGPFVYYSYTTDLVNFSSPQRWESINFGNKVIDQEVADLGNGNMVRWYSDVTGGTGVVMDKTSEGLFGTWERIGKPVDVVWEGPAIQRDILNPAKFYLWEDNYGGPGYSCFQTEDLYTIPYPACDPALTPTGMRHGAVVQIPATTLSGLESA</sequence>
<keyword evidence="1" id="KW-0732">Signal</keyword>
<protein>
    <recommendedName>
        <fullName evidence="4">Glycosyl hydrolase family 32 N-terminal domain-containing protein</fullName>
    </recommendedName>
</protein>
<dbReference type="OrthoDB" id="19657at2759"/>